<evidence type="ECO:0000313" key="2">
    <source>
        <dbReference type="Proteomes" id="UP001497383"/>
    </source>
</evidence>
<reference evidence="1 2" key="1">
    <citation type="submission" date="2024-03" db="EMBL/GenBank/DDBJ databases">
        <authorList>
            <person name="Brejova B."/>
        </authorList>
    </citation>
    <scope>NUCLEOTIDE SEQUENCE [LARGE SCALE GENOMIC DNA]</scope>
    <source>
        <strain evidence="1 2">CBS 14171</strain>
    </source>
</reference>
<dbReference type="Proteomes" id="UP001497383">
    <property type="component" value="Chromosome 2"/>
</dbReference>
<dbReference type="EMBL" id="OZ022406">
    <property type="protein sequence ID" value="CAK9437557.1"/>
    <property type="molecule type" value="Genomic_DNA"/>
</dbReference>
<keyword evidence="2" id="KW-1185">Reference proteome</keyword>
<name>A0ABP0ZLE4_9ASCO</name>
<dbReference type="GeneID" id="92207131"/>
<evidence type="ECO:0000313" key="1">
    <source>
        <dbReference type="EMBL" id="CAK9437557.1"/>
    </source>
</evidence>
<dbReference type="RefSeq" id="XP_066828873.1">
    <property type="nucleotide sequence ID" value="XM_066971878.1"/>
</dbReference>
<proteinExistence type="predicted"/>
<protein>
    <recommendedName>
        <fullName evidence="3">Mitochondrial zinc maintenance protein 1, mitochondrial</fullName>
    </recommendedName>
</protein>
<organism evidence="1 2">
    <name type="scientific">Lodderomyces beijingensis</name>
    <dbReference type="NCBI Taxonomy" id="1775926"/>
    <lineage>
        <taxon>Eukaryota</taxon>
        <taxon>Fungi</taxon>
        <taxon>Dikarya</taxon>
        <taxon>Ascomycota</taxon>
        <taxon>Saccharomycotina</taxon>
        <taxon>Pichiomycetes</taxon>
        <taxon>Debaryomycetaceae</taxon>
        <taxon>Candida/Lodderomyces clade</taxon>
        <taxon>Lodderomyces</taxon>
    </lineage>
</organism>
<gene>
    <name evidence="1" type="ORF">LODBEIA_P19350</name>
</gene>
<evidence type="ECO:0008006" key="3">
    <source>
        <dbReference type="Google" id="ProtNLM"/>
    </source>
</evidence>
<accession>A0ABP0ZLE4</accession>
<sequence length="103" mass="11610">MIRQVALTARSPNLARNYTTLRETWQSTKTPLKRAAMKLNRRTGEFLAEGINLAQHPERAAHLRSDYAAKKRVADNIGRGNYTSLQNKGKLVESEQCRADDGL</sequence>